<evidence type="ECO:0000313" key="1">
    <source>
        <dbReference type="EMBL" id="MBD3864110.1"/>
    </source>
</evidence>
<dbReference type="RefSeq" id="WP_099568699.1">
    <property type="nucleotide sequence ID" value="NZ_CAXBHU010000005.1"/>
</dbReference>
<protein>
    <recommendedName>
        <fullName evidence="3">TonB C-terminal domain-containing protein</fullName>
    </recommendedName>
</protein>
<gene>
    <name evidence="1" type="ORF">IEG06_11665</name>
</gene>
<reference evidence="1 2" key="1">
    <citation type="submission" date="2020-09" db="EMBL/GenBank/DDBJ databases">
        <title>Bacillus nautilus sp. nov., Chryseoglobus crepusculi sp. nov, and Psychrobacter noctis sp. nov., isolated from deep-sea sponges from the equatorial Atlantic.</title>
        <authorList>
            <person name="Stennett H.L."/>
            <person name="Williams S.E."/>
        </authorList>
    </citation>
    <scope>NUCLEOTIDE SEQUENCE [LARGE SCALE GENOMIC DNA]</scope>
    <source>
        <strain evidence="1 2">28M-24</strain>
    </source>
</reference>
<keyword evidence="2" id="KW-1185">Reference proteome</keyword>
<sequence length="158" mass="17899">MKQIAVFLLCFMLASCQYFDIEKTSSDAILKKELKTFNWKELDSYPSFKTCDSLQSKLDAKQCFETTLANHISSKLQEKTIIVTQDINDTIMLSLLISEKGALLINAIEIDSITTLEIPEIKHLISESLNTLPTIYPAIKRGQQVKSQFKLPIVLQVN</sequence>
<name>A0ABR8LVB1_9FLAO</name>
<organism evidence="1 2">
    <name type="scientific">Olleya marilimosa</name>
    <dbReference type="NCBI Taxonomy" id="272164"/>
    <lineage>
        <taxon>Bacteria</taxon>
        <taxon>Pseudomonadati</taxon>
        <taxon>Bacteroidota</taxon>
        <taxon>Flavobacteriia</taxon>
        <taxon>Flavobacteriales</taxon>
        <taxon>Flavobacteriaceae</taxon>
    </lineage>
</organism>
<evidence type="ECO:0000313" key="2">
    <source>
        <dbReference type="Proteomes" id="UP000627521"/>
    </source>
</evidence>
<dbReference type="Proteomes" id="UP000627521">
    <property type="component" value="Unassembled WGS sequence"/>
</dbReference>
<dbReference type="PROSITE" id="PS51257">
    <property type="entry name" value="PROKAR_LIPOPROTEIN"/>
    <property type="match status" value="1"/>
</dbReference>
<proteinExistence type="predicted"/>
<dbReference type="EMBL" id="JACXXH010000006">
    <property type="protein sequence ID" value="MBD3864110.1"/>
    <property type="molecule type" value="Genomic_DNA"/>
</dbReference>
<evidence type="ECO:0008006" key="3">
    <source>
        <dbReference type="Google" id="ProtNLM"/>
    </source>
</evidence>
<comment type="caution">
    <text evidence="1">The sequence shown here is derived from an EMBL/GenBank/DDBJ whole genome shotgun (WGS) entry which is preliminary data.</text>
</comment>
<accession>A0ABR8LVB1</accession>